<dbReference type="PANTHER" id="PTHR11358:SF26">
    <property type="entry name" value="GUANIDINO ACID HYDROLASE, MITOCHONDRIAL"/>
    <property type="match status" value="1"/>
</dbReference>
<dbReference type="KEGG" id="mfu:LILAB_28405"/>
<proteinExistence type="inferred from homology"/>
<protein>
    <submittedName>
        <fullName evidence="4">Agmatinase (SpeB)</fullName>
    </submittedName>
</protein>
<dbReference type="EMBL" id="CP002830">
    <property type="protein sequence ID" value="AEI67566.1"/>
    <property type="molecule type" value="Genomic_DNA"/>
</dbReference>
<accession>F8CIW7</accession>
<dbReference type="PANTHER" id="PTHR11358">
    <property type="entry name" value="ARGINASE/AGMATINASE"/>
    <property type="match status" value="1"/>
</dbReference>
<sequence length="407" mass="42975">MADALSPTDPREPAGGADEVRLVVSPAMRVEQLDEKFATIYLQLDGTRIRIPIALHKLLLEFETPRGVSAVLGDGRYGAKAGAALESLRAKGFLVGENTHASSRRLLTDAPVRMFDAPAQKLEPSSSDFVVLGVAYDLSDRSAAGAREAPAALREASLQILYGLDRHGGKPLGWYDADRRRPILRGATISDCGDVFIARGEEQAALFGRVEAVLETVTGAGSLPVLIGGDASVAFPAIRRLQARQPIAVVRIAADARERGAVHPSFISPGTLPARALGLPGVTRYVHLGAIGSVDRALAGLTVLSAPELRDAGGEDALARCLADCPRVYLSMDIRSLAPPGESADGAAPSTHFEYAELHRLLCLLGAHCQIVGMDLVGCTPMARCWGVTAMTALHVLLTAMSAAKDR</sequence>
<dbReference type="SUPFAM" id="SSF52768">
    <property type="entry name" value="Arginase/deacetylase"/>
    <property type="match status" value="1"/>
</dbReference>
<organism evidence="4 5">
    <name type="scientific">Myxococcus fulvus (strain ATCC BAA-855 / HW-1)</name>
    <dbReference type="NCBI Taxonomy" id="483219"/>
    <lineage>
        <taxon>Bacteria</taxon>
        <taxon>Pseudomonadati</taxon>
        <taxon>Myxococcota</taxon>
        <taxon>Myxococcia</taxon>
        <taxon>Myxococcales</taxon>
        <taxon>Cystobacterineae</taxon>
        <taxon>Myxococcaceae</taxon>
        <taxon>Myxococcus</taxon>
    </lineage>
</organism>
<dbReference type="STRING" id="483219.LILAB_28405"/>
<dbReference type="Pfam" id="PF00491">
    <property type="entry name" value="Arginase"/>
    <property type="match status" value="1"/>
</dbReference>
<dbReference type="HOGENOM" id="CLU_675832_0_0_7"/>
<reference evidence="4 5" key="1">
    <citation type="journal article" date="2011" name="J. Bacteriol.">
        <title>Genome sequence of the halotolerant marine bacterium Myxococcus fulvus HW-1.</title>
        <authorList>
            <person name="Li Z.F."/>
            <person name="Li X."/>
            <person name="Liu H."/>
            <person name="Liu X."/>
            <person name="Han K."/>
            <person name="Wu Z.H."/>
            <person name="Hu W."/>
            <person name="Li F.F."/>
            <person name="Li Y.Z."/>
        </authorList>
    </citation>
    <scope>NUCLEOTIDE SEQUENCE [LARGE SCALE GENOMIC DNA]</scope>
    <source>
        <strain evidence="5">ATCC BAA-855 / HW-1</strain>
    </source>
</reference>
<dbReference type="GO" id="GO:0008783">
    <property type="term" value="F:agmatinase activity"/>
    <property type="evidence" value="ECO:0007669"/>
    <property type="project" value="TreeGrafter"/>
</dbReference>
<dbReference type="PROSITE" id="PS51409">
    <property type="entry name" value="ARGINASE_2"/>
    <property type="match status" value="1"/>
</dbReference>
<dbReference type="Gene3D" id="3.40.800.10">
    <property type="entry name" value="Ureohydrolase domain"/>
    <property type="match status" value="1"/>
</dbReference>
<name>F8CIW7_MYXFH</name>
<keyword evidence="2" id="KW-0378">Hydrolase</keyword>
<evidence type="ECO:0000313" key="5">
    <source>
        <dbReference type="Proteomes" id="UP000000488"/>
    </source>
</evidence>
<dbReference type="AlphaFoldDB" id="F8CIW7"/>
<dbReference type="GO" id="GO:0046872">
    <property type="term" value="F:metal ion binding"/>
    <property type="evidence" value="ECO:0007669"/>
    <property type="project" value="UniProtKB-KW"/>
</dbReference>
<evidence type="ECO:0000256" key="3">
    <source>
        <dbReference type="PROSITE-ProRule" id="PRU00742"/>
    </source>
</evidence>
<dbReference type="Proteomes" id="UP000000488">
    <property type="component" value="Chromosome"/>
</dbReference>
<gene>
    <name evidence="4" type="ordered locus">LILAB_28405</name>
</gene>
<dbReference type="GO" id="GO:0033389">
    <property type="term" value="P:putrescine biosynthetic process from arginine, via agmatine"/>
    <property type="evidence" value="ECO:0007669"/>
    <property type="project" value="TreeGrafter"/>
</dbReference>
<evidence type="ECO:0000256" key="1">
    <source>
        <dbReference type="ARBA" id="ARBA00022723"/>
    </source>
</evidence>
<evidence type="ECO:0000256" key="2">
    <source>
        <dbReference type="ARBA" id="ARBA00022801"/>
    </source>
</evidence>
<keyword evidence="1" id="KW-0479">Metal-binding</keyword>
<dbReference type="eggNOG" id="COG0010">
    <property type="taxonomic scope" value="Bacteria"/>
</dbReference>
<comment type="similarity">
    <text evidence="3">Belongs to the arginase family.</text>
</comment>
<dbReference type="InterPro" id="IPR023696">
    <property type="entry name" value="Ureohydrolase_dom_sf"/>
</dbReference>
<evidence type="ECO:0000313" key="4">
    <source>
        <dbReference type="EMBL" id="AEI67566.1"/>
    </source>
</evidence>
<dbReference type="InterPro" id="IPR006035">
    <property type="entry name" value="Ureohydrolase"/>
</dbReference>